<proteinExistence type="predicted"/>
<protein>
    <recommendedName>
        <fullName evidence="2">Serine aminopeptidase S33 domain-containing protein</fullName>
    </recommendedName>
</protein>
<evidence type="ECO:0008006" key="2">
    <source>
        <dbReference type="Google" id="ProtNLM"/>
    </source>
</evidence>
<dbReference type="AlphaFoldDB" id="A0A645BRQ2"/>
<accession>A0A645BRQ2</accession>
<comment type="caution">
    <text evidence="1">The sequence shown here is derived from an EMBL/GenBank/DDBJ whole genome shotgun (WGS) entry which is preliminary data.</text>
</comment>
<dbReference type="EMBL" id="VSSQ01022066">
    <property type="protein sequence ID" value="MPM68110.1"/>
    <property type="molecule type" value="Genomic_DNA"/>
</dbReference>
<dbReference type="Gene3D" id="3.40.50.1820">
    <property type="entry name" value="alpha/beta hydrolase"/>
    <property type="match status" value="1"/>
</dbReference>
<dbReference type="InterPro" id="IPR029058">
    <property type="entry name" value="AB_hydrolase_fold"/>
</dbReference>
<evidence type="ECO:0000313" key="1">
    <source>
        <dbReference type="EMBL" id="MPM68110.1"/>
    </source>
</evidence>
<name>A0A645BRQ2_9ZZZZ</name>
<sequence length="122" mass="14075">MTEEYPKEQIYFHRPMDGKVGLFKQYHIHYEDIAVSIFKELGRLMDILCRDGLIEKIECPAIVIQAKDDAVADPTSAPEIFARLSSKNKELYTPDYGEHSIVLTEGRHEAFRRVAMFIEGIE</sequence>
<dbReference type="SUPFAM" id="SSF53474">
    <property type="entry name" value="alpha/beta-Hydrolases"/>
    <property type="match status" value="1"/>
</dbReference>
<gene>
    <name evidence="1" type="ORF">SDC9_115041</name>
</gene>
<reference evidence="1" key="1">
    <citation type="submission" date="2019-08" db="EMBL/GenBank/DDBJ databases">
        <authorList>
            <person name="Kucharzyk K."/>
            <person name="Murdoch R.W."/>
            <person name="Higgins S."/>
            <person name="Loffler F."/>
        </authorList>
    </citation>
    <scope>NUCLEOTIDE SEQUENCE</scope>
</reference>
<organism evidence="1">
    <name type="scientific">bioreactor metagenome</name>
    <dbReference type="NCBI Taxonomy" id="1076179"/>
    <lineage>
        <taxon>unclassified sequences</taxon>
        <taxon>metagenomes</taxon>
        <taxon>ecological metagenomes</taxon>
    </lineage>
</organism>